<proteinExistence type="predicted"/>
<organism evidence="2">
    <name type="scientific">Schistocephalus solidus</name>
    <name type="common">Tapeworm</name>
    <dbReference type="NCBI Taxonomy" id="70667"/>
    <lineage>
        <taxon>Eukaryota</taxon>
        <taxon>Metazoa</taxon>
        <taxon>Spiralia</taxon>
        <taxon>Lophotrochozoa</taxon>
        <taxon>Platyhelminthes</taxon>
        <taxon>Cestoda</taxon>
        <taxon>Eucestoda</taxon>
        <taxon>Diphyllobothriidea</taxon>
        <taxon>Diphyllobothriidae</taxon>
        <taxon>Schistocephalus</taxon>
    </lineage>
</organism>
<evidence type="ECO:0000256" key="1">
    <source>
        <dbReference type="SAM" id="Phobius"/>
    </source>
</evidence>
<sequence>MRPHIIVENLRAIVAIKMDSFLENKMCFRPVTMKFYHLLPWLSVDWIFLRRVSSGSRTKIRCWYKLPQTRTWDLKPDVTSYIWLWICFAGLYPAYNIATCLQWCVGPY</sequence>
<evidence type="ECO:0000313" key="2">
    <source>
        <dbReference type="EMBL" id="JAP50560.1"/>
    </source>
</evidence>
<dbReference type="EMBL" id="GEEE01012665">
    <property type="protein sequence ID" value="JAP50560.1"/>
    <property type="molecule type" value="Transcribed_RNA"/>
</dbReference>
<name>A0A0X3PGW9_SCHSO</name>
<keyword evidence="1" id="KW-0472">Membrane</keyword>
<accession>A0A0X3PGW9</accession>
<keyword evidence="1" id="KW-0812">Transmembrane</keyword>
<keyword evidence="1" id="KW-1133">Transmembrane helix</keyword>
<dbReference type="AlphaFoldDB" id="A0A0X3PGW9"/>
<feature type="transmembrane region" description="Helical" evidence="1">
    <location>
        <begin position="82"/>
        <end position="105"/>
    </location>
</feature>
<gene>
    <name evidence="2" type="ORF">TR94013</name>
</gene>
<reference evidence="2" key="1">
    <citation type="submission" date="2016-01" db="EMBL/GenBank/DDBJ databases">
        <title>Reference transcriptome for the parasite Schistocephalus solidus: insights into the molecular evolution of parasitism.</title>
        <authorList>
            <person name="Hebert F.O."/>
            <person name="Grambauer S."/>
            <person name="Barber I."/>
            <person name="Landry C.R."/>
            <person name="Aubin-Horth N."/>
        </authorList>
    </citation>
    <scope>NUCLEOTIDE SEQUENCE</scope>
</reference>
<protein>
    <submittedName>
        <fullName evidence="2">Uncharacterized protein</fullName>
    </submittedName>
</protein>